<comment type="similarity">
    <text evidence="3">Belongs to the cyclic nucleotide phosphodiesterase family.</text>
</comment>
<dbReference type="GO" id="GO:0007165">
    <property type="term" value="P:signal transduction"/>
    <property type="evidence" value="ECO:0007669"/>
    <property type="project" value="InterPro"/>
</dbReference>
<dbReference type="SUPFAM" id="SSF109604">
    <property type="entry name" value="HD-domain/PDEase-like"/>
    <property type="match status" value="1"/>
</dbReference>
<name>A0A5K4FD98_SCHMA</name>
<dbReference type="Gene3D" id="1.10.1300.10">
    <property type="entry name" value="3'5'-cyclic nucleotide phosphodiesterase, catalytic domain"/>
    <property type="match status" value="2"/>
</dbReference>
<dbReference type="WBParaSite" id="Smp_342020.2">
    <property type="protein sequence ID" value="Smp_342020.2"/>
    <property type="gene ID" value="Smp_342020"/>
</dbReference>
<protein>
    <recommendedName>
        <fullName evidence="3">Phosphodiesterase</fullName>
        <ecNumber evidence="3">3.1.4.-</ecNumber>
    </recommendedName>
</protein>
<organism evidence="7">
    <name type="scientific">Schistosoma mansoni</name>
    <name type="common">Blood fluke</name>
    <dbReference type="NCBI Taxonomy" id="6183"/>
    <lineage>
        <taxon>Eukaryota</taxon>
        <taxon>Metazoa</taxon>
        <taxon>Spiralia</taxon>
        <taxon>Lophotrochozoa</taxon>
        <taxon>Platyhelminthes</taxon>
        <taxon>Trematoda</taxon>
        <taxon>Digenea</taxon>
        <taxon>Strigeidida</taxon>
        <taxon>Schistosomatoidea</taxon>
        <taxon>Schistosomatidae</taxon>
        <taxon>Schistosoma</taxon>
    </lineage>
</organism>
<dbReference type="GO" id="GO:0046872">
    <property type="term" value="F:metal ion binding"/>
    <property type="evidence" value="ECO:0007669"/>
    <property type="project" value="UniProtKB-KW"/>
</dbReference>
<evidence type="ECO:0000256" key="5">
    <source>
        <dbReference type="SAM" id="Phobius"/>
    </source>
</evidence>
<dbReference type="PROSITE" id="PS51845">
    <property type="entry name" value="PDEASE_I_2"/>
    <property type="match status" value="1"/>
</dbReference>
<evidence type="ECO:0000313" key="7">
    <source>
        <dbReference type="WBParaSite" id="Smp_342020.2"/>
    </source>
</evidence>
<dbReference type="InterPro" id="IPR002073">
    <property type="entry name" value="PDEase_catalytic_dom"/>
</dbReference>
<keyword evidence="1 3" id="KW-0479">Metal-binding</keyword>
<dbReference type="InParanoid" id="A0A5K4FD98"/>
<proteinExistence type="inferred from homology"/>
<keyword evidence="2 3" id="KW-0378">Hydrolase</keyword>
<feature type="region of interest" description="Disordered" evidence="4">
    <location>
        <begin position="683"/>
        <end position="715"/>
    </location>
</feature>
<evidence type="ECO:0000259" key="6">
    <source>
        <dbReference type="PROSITE" id="PS51845"/>
    </source>
</evidence>
<dbReference type="InterPro" id="IPR036971">
    <property type="entry name" value="PDEase_catalytic_dom_sf"/>
</dbReference>
<reference evidence="7" key="1">
    <citation type="submission" date="2019-11" db="UniProtKB">
        <authorList>
            <consortium name="WormBaseParasite"/>
        </authorList>
    </citation>
    <scope>IDENTIFICATION</scope>
    <source>
        <strain evidence="7">Puerto Rican</strain>
    </source>
</reference>
<accession>A0A5K4FD98</accession>
<feature type="compositionally biased region" description="Low complexity" evidence="4">
    <location>
        <begin position="399"/>
        <end position="415"/>
    </location>
</feature>
<dbReference type="InterPro" id="IPR023174">
    <property type="entry name" value="PDEase_CS"/>
</dbReference>
<keyword evidence="5" id="KW-1133">Transmembrane helix</keyword>
<keyword evidence="5" id="KW-0472">Membrane</keyword>
<keyword evidence="5" id="KW-0812">Transmembrane</keyword>
<dbReference type="Pfam" id="PF00233">
    <property type="entry name" value="PDEase_I"/>
    <property type="match status" value="2"/>
</dbReference>
<sequence>MFKRLIRCHVKSSRTPPNKDGTNNKIHLPTKCTTWLFSTISSSSKISTTSDIEASKSTETCLVDNSSKTNNCNETCNLINTQHPNDSQRISCNPYCPDPEGIKLPFIHFTKVRNQFLAIRSQSISSSIKEQLKSHSFNNWLYSDAELINFVKFMFVDLNLPELCHFSIDTLENWIFSTYSRYNNVPFHNFKHAFMVTQMVSIIIIITIIIIIMSNLKFTKSLMYCIIKMVNLPLYLSSVDLLILLFSALSHDLDHPGFTNSYQINSGTWLALRYNDISPLENHHCMTAFDLITNNPTANIISGLTPNESRHFRRSVIRCILSTDMAIHSECLSQFQVLRKQVYLNCQSLSIDMSSSSISSIKHNHQNIDHSCCNNNNQQKKLKNPDSIFPSLQLSSSYIGYSSPSPTQQQPTLTTSHDHYHRHQVNHNDNDETGVDRQNRSEKYEQYNSCINQHVNNNNNNVVNFGGDNDSDHNGDDINNNDYGHINSSLIQSSLISLINQEPEYLLRLLMILLKVCDISNEIRSPLVADAWVDCLFNEFFLQAAAEKQAGLPVAPHMDPDLVVKSNSQLNFLHSILIPLVKELTYIFRELHVLLESAHRRSEHFFQIKQYELAQQVVDSNCCSTTVTTSTSSTLPITTITSTSVCHVNKSNVRATEKNINCVQSALCPGEITLDANENLIQKQQQPHSRHESPTIHTHTGHLYSPISQSSSSTLHCKSSPIKVQQSQVPHCVSVESPYLKKQEYASFTSDVYNDTTH</sequence>
<feature type="transmembrane region" description="Helical" evidence="5">
    <location>
        <begin position="225"/>
        <end position="249"/>
    </location>
</feature>
<evidence type="ECO:0000256" key="2">
    <source>
        <dbReference type="ARBA" id="ARBA00022801"/>
    </source>
</evidence>
<comment type="cofactor">
    <cofactor evidence="3">
        <name>a divalent metal cation</name>
        <dbReference type="ChEBI" id="CHEBI:60240"/>
    </cofactor>
    <text evidence="3">Binds 2 divalent metal cations per subunit. Site 1 may preferentially bind zinc ions, while site 2 has a preference for magnesium and/or manganese ions.</text>
</comment>
<feature type="domain" description="PDEase" evidence="6">
    <location>
        <begin position="112"/>
        <end position="616"/>
    </location>
</feature>
<evidence type="ECO:0000256" key="4">
    <source>
        <dbReference type="SAM" id="MobiDB-lite"/>
    </source>
</evidence>
<evidence type="ECO:0000256" key="1">
    <source>
        <dbReference type="ARBA" id="ARBA00022723"/>
    </source>
</evidence>
<feature type="compositionally biased region" description="Polar residues" evidence="4">
    <location>
        <begin position="706"/>
        <end position="715"/>
    </location>
</feature>
<feature type="region of interest" description="Disordered" evidence="4">
    <location>
        <begin position="399"/>
        <end position="418"/>
    </location>
</feature>
<dbReference type="PROSITE" id="PS00126">
    <property type="entry name" value="PDEASE_I_1"/>
    <property type="match status" value="1"/>
</dbReference>
<dbReference type="PANTHER" id="PTHR11347">
    <property type="entry name" value="CYCLIC NUCLEOTIDE PHOSPHODIESTERASE"/>
    <property type="match status" value="1"/>
</dbReference>
<feature type="transmembrane region" description="Helical" evidence="5">
    <location>
        <begin position="193"/>
        <end position="213"/>
    </location>
</feature>
<dbReference type="GO" id="GO:0004114">
    <property type="term" value="F:3',5'-cyclic-nucleotide phosphodiesterase activity"/>
    <property type="evidence" value="ECO:0007669"/>
    <property type="project" value="InterPro"/>
</dbReference>
<dbReference type="AlphaFoldDB" id="A0A5K4FD98"/>
<evidence type="ECO:0000256" key="3">
    <source>
        <dbReference type="RuleBase" id="RU363067"/>
    </source>
</evidence>
<dbReference type="EC" id="3.1.4.-" evidence="3"/>